<dbReference type="InterPro" id="IPR001753">
    <property type="entry name" value="Enoyl-CoA_hydra/iso"/>
</dbReference>
<accession>A0A537M9R5</accession>
<dbReference type="PANTHER" id="PTHR43602:SF1">
    <property type="entry name" value="ENOYL-COA HYDRATASE DOMAIN-CONTAINING PROTEIN 3, MITOCHONDRIAL"/>
    <property type="match status" value="1"/>
</dbReference>
<protein>
    <recommendedName>
        <fullName evidence="6">Enoyl-CoA hydratase domain-containing protein 3, mitochondrial</fullName>
    </recommendedName>
</protein>
<evidence type="ECO:0000256" key="5">
    <source>
        <dbReference type="ARBA" id="ARBA00037410"/>
    </source>
</evidence>
<dbReference type="Proteomes" id="UP000320393">
    <property type="component" value="Unassembled WGS sequence"/>
</dbReference>
<keyword evidence="7" id="KW-0456">Lyase</keyword>
<evidence type="ECO:0000313" key="7">
    <source>
        <dbReference type="EMBL" id="TMJ17024.1"/>
    </source>
</evidence>
<name>A0A537M9R5_9BACT</name>
<keyword evidence="3" id="KW-0809">Transit peptide</keyword>
<organism evidence="7 8">
    <name type="scientific">Candidatus Segetimicrobium genomatis</name>
    <dbReference type="NCBI Taxonomy" id="2569760"/>
    <lineage>
        <taxon>Bacteria</taxon>
        <taxon>Bacillati</taxon>
        <taxon>Candidatus Sysuimicrobiota</taxon>
        <taxon>Candidatus Sysuimicrobiia</taxon>
        <taxon>Candidatus Sysuimicrobiales</taxon>
        <taxon>Candidatus Segetimicrobiaceae</taxon>
        <taxon>Candidatus Segetimicrobium</taxon>
    </lineage>
</organism>
<dbReference type="AlphaFoldDB" id="A0A537M9R5"/>
<dbReference type="InterPro" id="IPR052377">
    <property type="entry name" value="Mitochondrial_ECH-domain"/>
</dbReference>
<dbReference type="GO" id="GO:0016836">
    <property type="term" value="F:hydro-lyase activity"/>
    <property type="evidence" value="ECO:0007669"/>
    <property type="project" value="TreeGrafter"/>
</dbReference>
<dbReference type="InterPro" id="IPR029045">
    <property type="entry name" value="ClpP/crotonase-like_dom_sf"/>
</dbReference>
<dbReference type="Pfam" id="PF00378">
    <property type="entry name" value="ECH_1"/>
    <property type="match status" value="1"/>
</dbReference>
<comment type="similarity">
    <text evidence="1">Belongs to the enoyl-CoA hydratase/isomerase family.</text>
</comment>
<dbReference type="PANTHER" id="PTHR43602">
    <property type="match status" value="1"/>
</dbReference>
<keyword evidence="2" id="KW-0276">Fatty acid metabolism</keyword>
<evidence type="ECO:0000256" key="2">
    <source>
        <dbReference type="ARBA" id="ARBA00022832"/>
    </source>
</evidence>
<dbReference type="Gene3D" id="1.10.12.10">
    <property type="entry name" value="Lyase 2-enoyl-coa Hydratase, Chain A, domain 2"/>
    <property type="match status" value="1"/>
</dbReference>
<comment type="caution">
    <text evidence="7">The sequence shown here is derived from an EMBL/GenBank/DDBJ whole genome shotgun (WGS) entry which is preliminary data.</text>
</comment>
<proteinExistence type="inferred from homology"/>
<dbReference type="InterPro" id="IPR014748">
    <property type="entry name" value="Enoyl-CoA_hydra_C"/>
</dbReference>
<evidence type="ECO:0000256" key="3">
    <source>
        <dbReference type="ARBA" id="ARBA00022946"/>
    </source>
</evidence>
<sequence>MLREVVDGVAVLTLNHPEKRNVLSREMLGALRAHLDWIAAEPAVRAVVLRAVGPAFSAGHDLRELVDGREAEYTALFALCTDVMEAIRTLPKPVIAQVHAIATAAGCQLAASCDLVVASEDATFATPGVRIGLFCTTPGVALARAVGPKKAMEMLLTGQPIGAREAEQAGLVNRVVPADRLADETMALARQIITASAYTLGIGKRAFYEQLPLDRPRAYEIASRVMVENALAPDGQEGMKAFLEKRPPKWRPPAP</sequence>
<dbReference type="Gene3D" id="3.90.226.10">
    <property type="entry name" value="2-enoyl-CoA Hydratase, Chain A, domain 1"/>
    <property type="match status" value="1"/>
</dbReference>
<evidence type="ECO:0000313" key="8">
    <source>
        <dbReference type="Proteomes" id="UP000320393"/>
    </source>
</evidence>
<dbReference type="GO" id="GO:0006631">
    <property type="term" value="P:fatty acid metabolic process"/>
    <property type="evidence" value="ECO:0007669"/>
    <property type="project" value="UniProtKB-KW"/>
</dbReference>
<dbReference type="SUPFAM" id="SSF52096">
    <property type="entry name" value="ClpP/crotonase"/>
    <property type="match status" value="1"/>
</dbReference>
<dbReference type="EMBL" id="VBAM01000001">
    <property type="protein sequence ID" value="TMJ17024.1"/>
    <property type="molecule type" value="Genomic_DNA"/>
</dbReference>
<dbReference type="NCBIfam" id="NF006008">
    <property type="entry name" value="PRK08139.1"/>
    <property type="match status" value="1"/>
</dbReference>
<evidence type="ECO:0000256" key="4">
    <source>
        <dbReference type="ARBA" id="ARBA00023098"/>
    </source>
</evidence>
<evidence type="ECO:0000256" key="6">
    <source>
        <dbReference type="ARBA" id="ARBA00040545"/>
    </source>
</evidence>
<dbReference type="CDD" id="cd06558">
    <property type="entry name" value="crotonase-like"/>
    <property type="match status" value="1"/>
</dbReference>
<gene>
    <name evidence="7" type="ORF">E6H02_00035</name>
</gene>
<reference evidence="7 8" key="1">
    <citation type="journal article" date="2019" name="Nat. Microbiol.">
        <title>Mediterranean grassland soil C-N compound turnover is dependent on rainfall and depth, and is mediated by genomically divergent microorganisms.</title>
        <authorList>
            <person name="Diamond S."/>
            <person name="Andeer P.F."/>
            <person name="Li Z."/>
            <person name="Crits-Christoph A."/>
            <person name="Burstein D."/>
            <person name="Anantharaman K."/>
            <person name="Lane K.R."/>
            <person name="Thomas B.C."/>
            <person name="Pan C."/>
            <person name="Northen T.R."/>
            <person name="Banfield J.F."/>
        </authorList>
    </citation>
    <scope>NUCLEOTIDE SEQUENCE [LARGE SCALE GENOMIC DNA]</scope>
    <source>
        <strain evidence="7">NP_5</strain>
    </source>
</reference>
<evidence type="ECO:0000256" key="1">
    <source>
        <dbReference type="ARBA" id="ARBA00005254"/>
    </source>
</evidence>
<keyword evidence="4" id="KW-0443">Lipid metabolism</keyword>
<comment type="function">
    <text evidence="5">May play a role in fatty acid biosynthesis and insulin sensitivity.</text>
</comment>